<dbReference type="PANTHER" id="PTHR43044">
    <property type="match status" value="1"/>
</dbReference>
<feature type="transmembrane region" description="Helical" evidence="1">
    <location>
        <begin position="204"/>
        <end position="228"/>
    </location>
</feature>
<proteinExistence type="predicted"/>
<feature type="transmembrane region" description="Helical" evidence="1">
    <location>
        <begin position="173"/>
        <end position="192"/>
    </location>
</feature>
<evidence type="ECO:0000256" key="1">
    <source>
        <dbReference type="SAM" id="Phobius"/>
    </source>
</evidence>
<keyword evidence="1" id="KW-0812">Transmembrane</keyword>
<evidence type="ECO:0008006" key="3">
    <source>
        <dbReference type="Google" id="ProtNLM"/>
    </source>
</evidence>
<feature type="transmembrane region" description="Helical" evidence="1">
    <location>
        <begin position="133"/>
        <end position="153"/>
    </location>
</feature>
<dbReference type="AlphaFoldDB" id="A0AAU7CA01"/>
<dbReference type="PANTHER" id="PTHR43044:SF1">
    <property type="entry name" value="QUINOL:CYTOCHROME C OXIDOREDUCTASE QUINONE-BINDING SUBUNIT 2"/>
    <property type="match status" value="1"/>
</dbReference>
<feature type="transmembrane region" description="Helical" evidence="1">
    <location>
        <begin position="287"/>
        <end position="307"/>
    </location>
</feature>
<sequence>MNAPDNQHLHPPLDRVRRIAARLAIAGAVLCLLAWLVNPARFFQSYLVGFMFWVGISVACLAVIMVHHLVGGLWGFTIRRPAEAGALTVPLMALLFLPIVLGMRYLYPWTDPSVLAAHPVVRAKVQYLNTDFFLIRALIYFVIWTALALILNWGSRVQDRVEDPYPTHRLQTLSGPGMVLYFLTVTFAAVDWGMSLEPEWFSSVYGVMLLVGHVLATLALFTIVATWFSETKPLAEVATPQAFNDLGNLLLAFVMLWAYMSFSQYLITWSGNLAEEIPWYLRRSVGGWRPIAAILIVFHFFVPFFLLLSQDRKRKARALTKVCIAILFMRFVDNTWLYLPAFQARSILEFWSVVPAFAAIGGTWMVVFLNRLEARSLLPRNNPQLTAALEHHGHGD</sequence>
<feature type="transmembrane region" description="Helical" evidence="1">
    <location>
        <begin position="350"/>
        <end position="370"/>
    </location>
</feature>
<evidence type="ECO:0000313" key="2">
    <source>
        <dbReference type="EMBL" id="XBH01955.1"/>
    </source>
</evidence>
<gene>
    <name evidence="2" type="ORF">V5E97_26950</name>
</gene>
<dbReference type="EMBL" id="CP155447">
    <property type="protein sequence ID" value="XBH01955.1"/>
    <property type="molecule type" value="Genomic_DNA"/>
</dbReference>
<organism evidence="2">
    <name type="scientific">Singulisphaera sp. Ch08</name>
    <dbReference type="NCBI Taxonomy" id="3120278"/>
    <lineage>
        <taxon>Bacteria</taxon>
        <taxon>Pseudomonadati</taxon>
        <taxon>Planctomycetota</taxon>
        <taxon>Planctomycetia</taxon>
        <taxon>Isosphaerales</taxon>
        <taxon>Isosphaeraceae</taxon>
        <taxon>Singulisphaera</taxon>
    </lineage>
</organism>
<name>A0AAU7CA01_9BACT</name>
<reference evidence="2" key="1">
    <citation type="submission" date="2024-05" db="EMBL/GenBank/DDBJ databases">
        <title>Planctomycetes of the genus Singulisphaera possess chitinolytic capabilities.</title>
        <authorList>
            <person name="Ivanova A."/>
        </authorList>
    </citation>
    <scope>NUCLEOTIDE SEQUENCE</scope>
    <source>
        <strain evidence="2">Ch08T</strain>
    </source>
</reference>
<dbReference type="RefSeq" id="WP_406694697.1">
    <property type="nucleotide sequence ID" value="NZ_CP155447.1"/>
</dbReference>
<feature type="transmembrane region" description="Helical" evidence="1">
    <location>
        <begin position="20"/>
        <end position="38"/>
    </location>
</feature>
<feature type="transmembrane region" description="Helical" evidence="1">
    <location>
        <begin position="86"/>
        <end position="107"/>
    </location>
</feature>
<feature type="transmembrane region" description="Helical" evidence="1">
    <location>
        <begin position="50"/>
        <end position="74"/>
    </location>
</feature>
<keyword evidence="1" id="KW-0472">Membrane</keyword>
<feature type="transmembrane region" description="Helical" evidence="1">
    <location>
        <begin position="249"/>
        <end position="267"/>
    </location>
</feature>
<feature type="transmembrane region" description="Helical" evidence="1">
    <location>
        <begin position="319"/>
        <end position="338"/>
    </location>
</feature>
<protein>
    <recommendedName>
        <fullName evidence="3">Quinol:cytochrome c oxidoreductase quinone-binding subunit 2</fullName>
    </recommendedName>
</protein>
<keyword evidence="1" id="KW-1133">Transmembrane helix</keyword>
<accession>A0AAU7CA01</accession>